<dbReference type="CDD" id="cd02440">
    <property type="entry name" value="AdoMet_MTases"/>
    <property type="match status" value="1"/>
</dbReference>
<name>A0A024UT80_9STRA</name>
<dbReference type="InterPro" id="IPR013216">
    <property type="entry name" value="Methyltransf_11"/>
</dbReference>
<dbReference type="EMBL" id="KI913953">
    <property type="protein sequence ID" value="ETW09165.1"/>
    <property type="molecule type" value="Genomic_DNA"/>
</dbReference>
<dbReference type="GeneID" id="20078647"/>
<dbReference type="STRING" id="157072.A0A024UT80"/>
<accession>A0A024UT80</accession>
<dbReference type="RefSeq" id="XP_008862970.1">
    <property type="nucleotide sequence ID" value="XM_008864748.1"/>
</dbReference>
<dbReference type="SUPFAM" id="SSF53335">
    <property type="entry name" value="S-adenosyl-L-methionine-dependent methyltransferases"/>
    <property type="match status" value="1"/>
</dbReference>
<dbReference type="AlphaFoldDB" id="A0A024UT80"/>
<evidence type="ECO:0000313" key="2">
    <source>
        <dbReference type="EMBL" id="ETW09165.1"/>
    </source>
</evidence>
<dbReference type="InterPro" id="IPR029063">
    <property type="entry name" value="SAM-dependent_MTases_sf"/>
</dbReference>
<sequence length="255" mass="28051">MVVELNAWDPTQYNRAAGFVAREFGESLVEVLRPQPNETILDLGCGDGAVTAKIAATGASVIGVDSSEPMVSHARAHFGLDARVMDGQALTFDNGEVFDAVFSNAALHWMPNTEGILSSVASVLRPGGRFVVECGGFGNIASIVTAIVAVLARHGIDGRSKIPWTFRTATEWEAHLTNARFRVKSIASYSRQPVLPDGIVGWLKTFGDNFFDELPVDKREEAMHDIQDLLKWSLCDREGLWRADYIRLRFEAIKE</sequence>
<dbReference type="PANTHER" id="PTHR43861">
    <property type="entry name" value="TRANS-ACONITATE 2-METHYLTRANSFERASE-RELATED"/>
    <property type="match status" value="1"/>
</dbReference>
<dbReference type="VEuPathDB" id="FungiDB:H310_01597"/>
<feature type="domain" description="Methyltransferase type 11" evidence="1">
    <location>
        <begin position="41"/>
        <end position="132"/>
    </location>
</feature>
<proteinExistence type="predicted"/>
<evidence type="ECO:0000259" key="1">
    <source>
        <dbReference type="Pfam" id="PF08241"/>
    </source>
</evidence>
<dbReference type="Pfam" id="PF08241">
    <property type="entry name" value="Methyltransf_11"/>
    <property type="match status" value="1"/>
</dbReference>
<gene>
    <name evidence="2" type="ORF">H310_01597</name>
</gene>
<dbReference type="PANTHER" id="PTHR43861:SF1">
    <property type="entry name" value="TRANS-ACONITATE 2-METHYLTRANSFERASE"/>
    <property type="match status" value="1"/>
</dbReference>
<protein>
    <recommendedName>
        <fullName evidence="1">Methyltransferase type 11 domain-containing protein</fullName>
    </recommendedName>
</protein>
<dbReference type="OrthoDB" id="66144at2759"/>
<reference evidence="2" key="1">
    <citation type="submission" date="2013-12" db="EMBL/GenBank/DDBJ databases">
        <title>The Genome Sequence of Aphanomyces invadans NJM9701.</title>
        <authorList>
            <consortium name="The Broad Institute Genomics Platform"/>
            <person name="Russ C."/>
            <person name="Tyler B."/>
            <person name="van West P."/>
            <person name="Dieguez-Uribeondo J."/>
            <person name="Young S.K."/>
            <person name="Zeng Q."/>
            <person name="Gargeya S."/>
            <person name="Fitzgerald M."/>
            <person name="Abouelleil A."/>
            <person name="Alvarado L."/>
            <person name="Chapman S.B."/>
            <person name="Gainer-Dewar J."/>
            <person name="Goldberg J."/>
            <person name="Griggs A."/>
            <person name="Gujja S."/>
            <person name="Hansen M."/>
            <person name="Howarth C."/>
            <person name="Imamovic A."/>
            <person name="Ireland A."/>
            <person name="Larimer J."/>
            <person name="McCowan C."/>
            <person name="Murphy C."/>
            <person name="Pearson M."/>
            <person name="Poon T.W."/>
            <person name="Priest M."/>
            <person name="Roberts A."/>
            <person name="Saif S."/>
            <person name="Shea T."/>
            <person name="Sykes S."/>
            <person name="Wortman J."/>
            <person name="Nusbaum C."/>
            <person name="Birren B."/>
        </authorList>
    </citation>
    <scope>NUCLEOTIDE SEQUENCE [LARGE SCALE GENOMIC DNA]</scope>
    <source>
        <strain evidence="2">NJM9701</strain>
    </source>
</reference>
<dbReference type="Gene3D" id="3.40.50.150">
    <property type="entry name" value="Vaccinia Virus protein VP39"/>
    <property type="match status" value="1"/>
</dbReference>
<organism evidence="2">
    <name type="scientific">Aphanomyces invadans</name>
    <dbReference type="NCBI Taxonomy" id="157072"/>
    <lineage>
        <taxon>Eukaryota</taxon>
        <taxon>Sar</taxon>
        <taxon>Stramenopiles</taxon>
        <taxon>Oomycota</taxon>
        <taxon>Saprolegniomycetes</taxon>
        <taxon>Saprolegniales</taxon>
        <taxon>Verrucalvaceae</taxon>
        <taxon>Aphanomyces</taxon>
    </lineage>
</organism>
<dbReference type="GO" id="GO:0008757">
    <property type="term" value="F:S-adenosylmethionine-dependent methyltransferase activity"/>
    <property type="evidence" value="ECO:0007669"/>
    <property type="project" value="InterPro"/>
</dbReference>
<dbReference type="eggNOG" id="ENOG502RZIN">
    <property type="taxonomic scope" value="Eukaryota"/>
</dbReference>